<dbReference type="GO" id="GO:0009279">
    <property type="term" value="C:cell outer membrane"/>
    <property type="evidence" value="ECO:0007669"/>
    <property type="project" value="UniProtKB-SubCell"/>
</dbReference>
<comment type="similarity">
    <text evidence="2">Belongs to the outer membrane factor (OMF) (TC 1.B.17) family.</text>
</comment>
<keyword evidence="11" id="KW-1185">Reference proteome</keyword>
<feature type="coiled-coil region" evidence="8">
    <location>
        <begin position="373"/>
        <end position="425"/>
    </location>
</feature>
<keyword evidence="3" id="KW-0813">Transport</keyword>
<keyword evidence="7" id="KW-0998">Cell outer membrane</keyword>
<comment type="subcellular location">
    <subcellularLocation>
        <location evidence="1">Cell outer membrane</location>
    </subcellularLocation>
</comment>
<sequence length="481" mass="53009">MTKNRSSLLRVLSILLTMVVSFKASAQEKITLQMAVDRTLANNLTIKQAQVTEALGSADLQQAKNNLLPSLNASTQGGYYFGRSQVAGAFTYTSSTSLNINGDAQLQFTLYQGGQLRNQIIQNKLLLDVNKSNTNKIKNDLVLNVVTDYLQILTNQDLVTAAKQQIDLANQTLEKSNISFKVGNQTLADLSQAKAQLSTANLNLTTAQNQLDLSILILKQYMEMNPYTDIIVERPDISKLTDIKTVYDATEVIKTALNINPDIHLAEAQQKTYAQAIKLAKGYYYPTVSLYGGLASSYSNQLNRKLIGATVPAYEQIGVVQGTTTAVLSPIPVSQPIYGPYSAFNQIGDNFNQSIGLSIQIPIFNKFSNNTAVKKAQLNLQSAQLNTQIAKNNLSKTIIQAVLDLQSAEKQYQSALQTYQANKDALNVTKQRYDVGLVNSLDYNTAVTNFNKSENDMIEAKYSVVFRSKIIDYYLGNTITL</sequence>
<protein>
    <submittedName>
        <fullName evidence="10">TolC family protein</fullName>
    </submittedName>
</protein>
<evidence type="ECO:0000256" key="1">
    <source>
        <dbReference type="ARBA" id="ARBA00004442"/>
    </source>
</evidence>
<evidence type="ECO:0000256" key="4">
    <source>
        <dbReference type="ARBA" id="ARBA00022452"/>
    </source>
</evidence>
<accession>A0A556MVP8</accession>
<evidence type="ECO:0000256" key="6">
    <source>
        <dbReference type="ARBA" id="ARBA00023136"/>
    </source>
</evidence>
<gene>
    <name evidence="10" type="ORF">FO440_07515</name>
</gene>
<feature type="signal peptide" evidence="9">
    <location>
        <begin position="1"/>
        <end position="26"/>
    </location>
</feature>
<evidence type="ECO:0000256" key="2">
    <source>
        <dbReference type="ARBA" id="ARBA00007613"/>
    </source>
</evidence>
<dbReference type="SUPFAM" id="SSF56954">
    <property type="entry name" value="Outer membrane efflux proteins (OEP)"/>
    <property type="match status" value="1"/>
</dbReference>
<keyword evidence="6" id="KW-0472">Membrane</keyword>
<evidence type="ECO:0000313" key="11">
    <source>
        <dbReference type="Proteomes" id="UP000318733"/>
    </source>
</evidence>
<proteinExistence type="inferred from homology"/>
<dbReference type="RefSeq" id="WP_144247577.1">
    <property type="nucleotide sequence ID" value="NZ_VLPK01000001.1"/>
</dbReference>
<name>A0A556MVP8_9SPHI</name>
<keyword evidence="4" id="KW-1134">Transmembrane beta strand</keyword>
<evidence type="ECO:0000313" key="10">
    <source>
        <dbReference type="EMBL" id="TSJ44014.1"/>
    </source>
</evidence>
<dbReference type="InterPro" id="IPR003423">
    <property type="entry name" value="OMP_efflux"/>
</dbReference>
<dbReference type="Proteomes" id="UP000318733">
    <property type="component" value="Unassembled WGS sequence"/>
</dbReference>
<dbReference type="GO" id="GO:0015288">
    <property type="term" value="F:porin activity"/>
    <property type="evidence" value="ECO:0007669"/>
    <property type="project" value="TreeGrafter"/>
</dbReference>
<dbReference type="InterPro" id="IPR051906">
    <property type="entry name" value="TolC-like"/>
</dbReference>
<dbReference type="EMBL" id="VLPK01000001">
    <property type="protein sequence ID" value="TSJ44014.1"/>
    <property type="molecule type" value="Genomic_DNA"/>
</dbReference>
<dbReference type="AlphaFoldDB" id="A0A556MVP8"/>
<keyword evidence="9" id="KW-0732">Signal</keyword>
<evidence type="ECO:0000256" key="9">
    <source>
        <dbReference type="SAM" id="SignalP"/>
    </source>
</evidence>
<reference evidence="10 11" key="1">
    <citation type="submission" date="2019-07" db="EMBL/GenBank/DDBJ databases">
        <authorList>
            <person name="Huq M.A."/>
        </authorList>
    </citation>
    <scope>NUCLEOTIDE SEQUENCE [LARGE SCALE GENOMIC DNA]</scope>
    <source>
        <strain evidence="10 11">MAH-19</strain>
    </source>
</reference>
<evidence type="ECO:0000256" key="3">
    <source>
        <dbReference type="ARBA" id="ARBA00022448"/>
    </source>
</evidence>
<evidence type="ECO:0000256" key="7">
    <source>
        <dbReference type="ARBA" id="ARBA00023237"/>
    </source>
</evidence>
<dbReference type="OrthoDB" id="9811587at2"/>
<keyword evidence="8" id="KW-0175">Coiled coil</keyword>
<dbReference type="PANTHER" id="PTHR30026">
    <property type="entry name" value="OUTER MEMBRANE PROTEIN TOLC"/>
    <property type="match status" value="1"/>
</dbReference>
<dbReference type="PANTHER" id="PTHR30026:SF20">
    <property type="entry name" value="OUTER MEMBRANE PROTEIN TOLC"/>
    <property type="match status" value="1"/>
</dbReference>
<feature type="chain" id="PRO_5022051884" evidence="9">
    <location>
        <begin position="27"/>
        <end position="481"/>
    </location>
</feature>
<dbReference type="GO" id="GO:0015562">
    <property type="term" value="F:efflux transmembrane transporter activity"/>
    <property type="evidence" value="ECO:0007669"/>
    <property type="project" value="InterPro"/>
</dbReference>
<dbReference type="Gene3D" id="1.20.1600.10">
    <property type="entry name" value="Outer membrane efflux proteins (OEP)"/>
    <property type="match status" value="1"/>
</dbReference>
<dbReference type="GO" id="GO:1990281">
    <property type="term" value="C:efflux pump complex"/>
    <property type="evidence" value="ECO:0007669"/>
    <property type="project" value="TreeGrafter"/>
</dbReference>
<organism evidence="10 11">
    <name type="scientific">Mucilaginibacter corticis</name>
    <dbReference type="NCBI Taxonomy" id="2597670"/>
    <lineage>
        <taxon>Bacteria</taxon>
        <taxon>Pseudomonadati</taxon>
        <taxon>Bacteroidota</taxon>
        <taxon>Sphingobacteriia</taxon>
        <taxon>Sphingobacteriales</taxon>
        <taxon>Sphingobacteriaceae</taxon>
        <taxon>Mucilaginibacter</taxon>
    </lineage>
</organism>
<evidence type="ECO:0000256" key="8">
    <source>
        <dbReference type="SAM" id="Coils"/>
    </source>
</evidence>
<evidence type="ECO:0000256" key="5">
    <source>
        <dbReference type="ARBA" id="ARBA00022692"/>
    </source>
</evidence>
<comment type="caution">
    <text evidence="10">The sequence shown here is derived from an EMBL/GenBank/DDBJ whole genome shotgun (WGS) entry which is preliminary data.</text>
</comment>
<keyword evidence="5" id="KW-0812">Transmembrane</keyword>
<dbReference type="Pfam" id="PF02321">
    <property type="entry name" value="OEP"/>
    <property type="match status" value="2"/>
</dbReference>